<dbReference type="InterPro" id="IPR018838">
    <property type="entry name" value="ZGRF1-like_N"/>
</dbReference>
<feature type="compositionally biased region" description="Basic and acidic residues" evidence="1">
    <location>
        <begin position="283"/>
        <end position="293"/>
    </location>
</feature>
<reference evidence="3" key="1">
    <citation type="submission" date="2021-03" db="EMBL/GenBank/DDBJ databases">
        <authorList>
            <person name="Tagirdzhanova G."/>
        </authorList>
    </citation>
    <scope>NUCLEOTIDE SEQUENCE</scope>
</reference>
<feature type="compositionally biased region" description="Polar residues" evidence="1">
    <location>
        <begin position="700"/>
        <end position="709"/>
    </location>
</feature>
<dbReference type="Pfam" id="PF10382">
    <property type="entry name" value="ZGRF1-like_N"/>
    <property type="match status" value="1"/>
</dbReference>
<feature type="region of interest" description="Disordered" evidence="1">
    <location>
        <begin position="143"/>
        <end position="223"/>
    </location>
</feature>
<feature type="region of interest" description="Disordered" evidence="1">
    <location>
        <begin position="393"/>
        <end position="426"/>
    </location>
</feature>
<dbReference type="GO" id="GO:0006302">
    <property type="term" value="P:double-strand break repair"/>
    <property type="evidence" value="ECO:0007669"/>
    <property type="project" value="TreeGrafter"/>
</dbReference>
<evidence type="ECO:0000256" key="1">
    <source>
        <dbReference type="SAM" id="MobiDB-lite"/>
    </source>
</evidence>
<dbReference type="InterPro" id="IPR052800">
    <property type="entry name" value="DNA_Repair_Helicase_ZGRF1"/>
</dbReference>
<feature type="region of interest" description="Disordered" evidence="1">
    <location>
        <begin position="244"/>
        <end position="325"/>
    </location>
</feature>
<feature type="region of interest" description="Disordered" evidence="1">
    <location>
        <begin position="673"/>
        <end position="709"/>
    </location>
</feature>
<feature type="domain" description="5'-3' DNA helicase ZGRF1-like N-terminal" evidence="2">
    <location>
        <begin position="18"/>
        <end position="98"/>
    </location>
</feature>
<keyword evidence="4" id="KW-1185">Reference proteome</keyword>
<name>A0A8H3EJG1_9LECA</name>
<dbReference type="AlphaFoldDB" id="A0A8H3EJG1"/>
<feature type="compositionally biased region" description="Basic and acidic residues" evidence="1">
    <location>
        <begin position="210"/>
        <end position="220"/>
    </location>
</feature>
<dbReference type="GO" id="GO:0005634">
    <property type="term" value="C:nucleus"/>
    <property type="evidence" value="ECO:0007669"/>
    <property type="project" value="TreeGrafter"/>
</dbReference>
<evidence type="ECO:0000313" key="3">
    <source>
        <dbReference type="EMBL" id="CAF9905162.1"/>
    </source>
</evidence>
<proteinExistence type="predicted"/>
<evidence type="ECO:0000313" key="4">
    <source>
        <dbReference type="Proteomes" id="UP000664169"/>
    </source>
</evidence>
<dbReference type="EMBL" id="CAJPDQ010000002">
    <property type="protein sequence ID" value="CAF9905162.1"/>
    <property type="molecule type" value="Genomic_DNA"/>
</dbReference>
<feature type="compositionally biased region" description="Polar residues" evidence="1">
    <location>
        <begin position="294"/>
        <end position="312"/>
    </location>
</feature>
<dbReference type="PANTHER" id="PTHR28535">
    <property type="entry name" value="ZINC FINGER GRF-TYPE CONTAINING 1"/>
    <property type="match status" value="1"/>
</dbReference>
<dbReference type="PANTHER" id="PTHR28535:SF1">
    <property type="entry name" value="PROTEIN ZGRF1"/>
    <property type="match status" value="1"/>
</dbReference>
<dbReference type="OrthoDB" id="6513042at2759"/>
<gene>
    <name evidence="3" type="ORF">GOMPHAMPRED_003061</name>
</gene>
<feature type="region of interest" description="Disordered" evidence="1">
    <location>
        <begin position="530"/>
        <end position="554"/>
    </location>
</feature>
<organism evidence="3 4">
    <name type="scientific">Gomphillus americanus</name>
    <dbReference type="NCBI Taxonomy" id="1940652"/>
    <lineage>
        <taxon>Eukaryota</taxon>
        <taxon>Fungi</taxon>
        <taxon>Dikarya</taxon>
        <taxon>Ascomycota</taxon>
        <taxon>Pezizomycotina</taxon>
        <taxon>Lecanoromycetes</taxon>
        <taxon>OSLEUM clade</taxon>
        <taxon>Ostropomycetidae</taxon>
        <taxon>Ostropales</taxon>
        <taxon>Graphidaceae</taxon>
        <taxon>Gomphilloideae</taxon>
        <taxon>Gomphillus</taxon>
    </lineage>
</organism>
<dbReference type="Proteomes" id="UP000664169">
    <property type="component" value="Unassembled WGS sequence"/>
</dbReference>
<sequence>MASTSQLFVPLSQNTAPVFKFECLYTHDLVRKQKRWQDGVLAFHTFNKRVMVYDLTNNFIGDTHWRDTESLQVGDDIRLDRGVLVTVGEAKGRKDQDISEIFARRNVTRESNLPPGNVALGRATAQKPRSITAVLEAGRNKFSRAIPQASSSAPNGSSPYDTSSERPPKRQRLAQESPTRQALLEKPLMNRTSVNATRNCDQLRSKPARQVKDMREESENRVNSCISPSERNVMPKLQQTRISRETQAMEDAMPKKKRSKKKPERIKDSKVTNADVALATTDARPKNCNKQESRMANNVTRAQSNERSIIDQSKSDNPKQRLVTSKSRRKKLIFNSISIAETNQTGYKAPHTKETITQVGQSDYPITEEHSYPITKEPARDVILISSPPKDWTEFGSSEDEHSGFPRHSRRFISGSTSGNYEKPGPDLFVKPVTTISLETVPEIDPVKDDQALLQKKSTDVVDDYPGLTTDENLLAALVEDPIEVGARSNNHEGTEGSTVASITTNIQSRNDDVCNSVIQLPSRKTVDLSKLSERAETNSPDSALLSSPDSASPPRIVLAAASNRQKGDKAVKHDILLPTTTALDPSLTTTDPPAAQTSLTKPSDTRNSNDTLDLSAQPELAESATDRPLIPPLPSELSPPKQRSLKSIAPIPSLLRIPPNQTPAQTAYQKPLPQFRPPQQTSVPAVGVARPRRSPLRKSLTTSADGKSNSIAVGNITSLARAGSDNGVEMVGDVQREYDDAGPWSREAFDLFGWTPDVPKGKILGPVAGRACGCRAAAAASAAKSLNVAGGS</sequence>
<dbReference type="GO" id="GO:0035861">
    <property type="term" value="C:site of double-strand break"/>
    <property type="evidence" value="ECO:0007669"/>
    <property type="project" value="TreeGrafter"/>
</dbReference>
<feature type="compositionally biased region" description="Basic residues" evidence="1">
    <location>
        <begin position="255"/>
        <end position="264"/>
    </location>
</feature>
<feature type="compositionally biased region" description="Polar residues" evidence="1">
    <location>
        <begin position="190"/>
        <end position="202"/>
    </location>
</feature>
<evidence type="ECO:0000259" key="2">
    <source>
        <dbReference type="Pfam" id="PF10382"/>
    </source>
</evidence>
<comment type="caution">
    <text evidence="3">The sequence shown here is derived from an EMBL/GenBank/DDBJ whole genome shotgun (WGS) entry which is preliminary data.</text>
</comment>
<feature type="region of interest" description="Disordered" evidence="1">
    <location>
        <begin position="583"/>
        <end position="644"/>
    </location>
</feature>
<feature type="compositionally biased region" description="Polar residues" evidence="1">
    <location>
        <begin position="597"/>
        <end position="615"/>
    </location>
</feature>
<protein>
    <recommendedName>
        <fullName evidence="2">5'-3' DNA helicase ZGRF1-like N-terminal domain-containing protein</fullName>
    </recommendedName>
</protein>
<feature type="compositionally biased region" description="Low complexity" evidence="1">
    <location>
        <begin position="540"/>
        <end position="554"/>
    </location>
</feature>
<feature type="compositionally biased region" description="Polar residues" evidence="1">
    <location>
        <begin position="148"/>
        <end position="162"/>
    </location>
</feature>
<accession>A0A8H3EJG1</accession>
<feature type="compositionally biased region" description="Low complexity" evidence="1">
    <location>
        <begin position="583"/>
        <end position="596"/>
    </location>
</feature>